<keyword evidence="5" id="KW-1185">Reference proteome</keyword>
<sequence length="163" mass="17737">MKISPSSDQTTGASANGSKFCKDAHKRSRFECTSCKRIFHSYQALGGHRASHKRTKGCFSSDSSETTTETEAGEGDNLVKAIRHECPICLKVFPSGQPLPLGGHKTSHSIAAEAKDLTRPEIPDFLYLDLDLNLPAAAMEEGSSVHKGFKPWWAGATTNTNHY</sequence>
<comment type="caution">
    <text evidence="4">The sequence shown here is derived from an EMBL/GenBank/DDBJ whole genome shotgun (WGS) entry which is preliminary data.</text>
</comment>
<dbReference type="Proteomes" id="UP001472677">
    <property type="component" value="Unassembled WGS sequence"/>
</dbReference>
<dbReference type="PANTHER" id="PTHR46326">
    <property type="entry name" value="ZINC FINGER PROTEIN ZAT1-RELATED"/>
    <property type="match status" value="1"/>
</dbReference>
<feature type="region of interest" description="Disordered" evidence="2">
    <location>
        <begin position="52"/>
        <end position="73"/>
    </location>
</feature>
<feature type="domain" description="C2H2-type" evidence="3">
    <location>
        <begin position="30"/>
        <end position="57"/>
    </location>
</feature>
<dbReference type="InterPro" id="IPR013087">
    <property type="entry name" value="Znf_C2H2_type"/>
</dbReference>
<organism evidence="4 5">
    <name type="scientific">Hibiscus sabdariffa</name>
    <name type="common">roselle</name>
    <dbReference type="NCBI Taxonomy" id="183260"/>
    <lineage>
        <taxon>Eukaryota</taxon>
        <taxon>Viridiplantae</taxon>
        <taxon>Streptophyta</taxon>
        <taxon>Embryophyta</taxon>
        <taxon>Tracheophyta</taxon>
        <taxon>Spermatophyta</taxon>
        <taxon>Magnoliopsida</taxon>
        <taxon>eudicotyledons</taxon>
        <taxon>Gunneridae</taxon>
        <taxon>Pentapetalae</taxon>
        <taxon>rosids</taxon>
        <taxon>malvids</taxon>
        <taxon>Malvales</taxon>
        <taxon>Malvaceae</taxon>
        <taxon>Malvoideae</taxon>
        <taxon>Hibiscus</taxon>
    </lineage>
</organism>
<accession>A0ABR2EFU8</accession>
<dbReference type="EMBL" id="JBBPBM010000014">
    <property type="protein sequence ID" value="KAK8559997.1"/>
    <property type="molecule type" value="Genomic_DNA"/>
</dbReference>
<evidence type="ECO:0000313" key="5">
    <source>
        <dbReference type="Proteomes" id="UP001472677"/>
    </source>
</evidence>
<gene>
    <name evidence="4" type="ORF">V6N12_012806</name>
</gene>
<dbReference type="PROSITE" id="PS00028">
    <property type="entry name" value="ZINC_FINGER_C2H2_1"/>
    <property type="match status" value="1"/>
</dbReference>
<dbReference type="PANTHER" id="PTHR46326:SF1">
    <property type="entry name" value="OS03G0425900 PROTEIN"/>
    <property type="match status" value="1"/>
</dbReference>
<evidence type="ECO:0000256" key="1">
    <source>
        <dbReference type="PROSITE-ProRule" id="PRU00042"/>
    </source>
</evidence>
<reference evidence="4 5" key="1">
    <citation type="journal article" date="2024" name="G3 (Bethesda)">
        <title>Genome assembly of Hibiscus sabdariffa L. provides insights into metabolisms of medicinal natural products.</title>
        <authorList>
            <person name="Kim T."/>
        </authorList>
    </citation>
    <scope>NUCLEOTIDE SEQUENCE [LARGE SCALE GENOMIC DNA]</scope>
    <source>
        <strain evidence="4">TK-2024</strain>
        <tissue evidence="4">Old leaves</tissue>
    </source>
</reference>
<protein>
    <recommendedName>
        <fullName evidence="3">C2H2-type domain-containing protein</fullName>
    </recommendedName>
</protein>
<keyword evidence="1" id="KW-0862">Zinc</keyword>
<evidence type="ECO:0000256" key="2">
    <source>
        <dbReference type="SAM" id="MobiDB-lite"/>
    </source>
</evidence>
<keyword evidence="1" id="KW-0479">Metal-binding</keyword>
<name>A0ABR2EFU8_9ROSI</name>
<dbReference type="Pfam" id="PF13912">
    <property type="entry name" value="zf-C2H2_6"/>
    <property type="match status" value="2"/>
</dbReference>
<dbReference type="PROSITE" id="PS50157">
    <property type="entry name" value="ZINC_FINGER_C2H2_2"/>
    <property type="match status" value="1"/>
</dbReference>
<dbReference type="InterPro" id="IPR044303">
    <property type="entry name" value="ZAT1/4/9"/>
</dbReference>
<proteinExistence type="predicted"/>
<feature type="compositionally biased region" description="Low complexity" evidence="2">
    <location>
        <begin position="60"/>
        <end position="70"/>
    </location>
</feature>
<keyword evidence="1" id="KW-0863">Zinc-finger</keyword>
<evidence type="ECO:0000259" key="3">
    <source>
        <dbReference type="PROSITE" id="PS50157"/>
    </source>
</evidence>
<evidence type="ECO:0000313" key="4">
    <source>
        <dbReference type="EMBL" id="KAK8559997.1"/>
    </source>
</evidence>